<gene>
    <name evidence="4" type="ORF">WH95_05615</name>
</gene>
<keyword evidence="5" id="KW-1185">Reference proteome</keyword>
<sequence>MLYGKLRFAALVLASFLIFGLSSNAWAHKVISAAYPDGNLIEGEIGFSNGDMAKNLLVEVFDTAGNKLGETTTDEEGFFVFTATKKIDHIFRANLSAGHIAMLTVTADELPDDLIGGSIADATGNQDAASSEKDAAVPSNLSDTKLVVMDQAALEKLLSKTSKEVRSLRKELAQYKEERRMQDILGGIGYILGIFGIASFLLGRFKTTKGA</sequence>
<evidence type="ECO:0000256" key="1">
    <source>
        <dbReference type="SAM" id="Coils"/>
    </source>
</evidence>
<evidence type="ECO:0000313" key="5">
    <source>
        <dbReference type="Proteomes" id="UP000034491"/>
    </source>
</evidence>
<feature type="chain" id="PRO_5005640639" description="Cobalt ABC transporter permease" evidence="3">
    <location>
        <begin position="28"/>
        <end position="211"/>
    </location>
</feature>
<keyword evidence="3" id="KW-0732">Signal</keyword>
<dbReference type="RefSeq" id="WP_046504119.1">
    <property type="nucleotide sequence ID" value="NZ_LANI01000003.1"/>
</dbReference>
<feature type="signal peptide" evidence="3">
    <location>
        <begin position="1"/>
        <end position="27"/>
    </location>
</feature>
<dbReference type="EMBL" id="LANI01000003">
    <property type="protein sequence ID" value="KKJ77900.1"/>
    <property type="molecule type" value="Genomic_DNA"/>
</dbReference>
<keyword evidence="2" id="KW-0812">Transmembrane</keyword>
<keyword evidence="2" id="KW-1133">Transmembrane helix</keyword>
<evidence type="ECO:0000256" key="3">
    <source>
        <dbReference type="SAM" id="SignalP"/>
    </source>
</evidence>
<dbReference type="STRING" id="1549748.WH95_05615"/>
<proteinExistence type="predicted"/>
<evidence type="ECO:0008006" key="6">
    <source>
        <dbReference type="Google" id="ProtNLM"/>
    </source>
</evidence>
<organism evidence="4 5">
    <name type="scientific">Kiloniella litopenaei</name>
    <dbReference type="NCBI Taxonomy" id="1549748"/>
    <lineage>
        <taxon>Bacteria</taxon>
        <taxon>Pseudomonadati</taxon>
        <taxon>Pseudomonadota</taxon>
        <taxon>Alphaproteobacteria</taxon>
        <taxon>Rhodospirillales</taxon>
        <taxon>Kiloniellaceae</taxon>
        <taxon>Kiloniella</taxon>
    </lineage>
</organism>
<accession>A0A0M2RD19</accession>
<evidence type="ECO:0000313" key="4">
    <source>
        <dbReference type="EMBL" id="KKJ77900.1"/>
    </source>
</evidence>
<comment type="caution">
    <text evidence="4">The sequence shown here is derived from an EMBL/GenBank/DDBJ whole genome shotgun (WGS) entry which is preliminary data.</text>
</comment>
<evidence type="ECO:0000256" key="2">
    <source>
        <dbReference type="SAM" id="Phobius"/>
    </source>
</evidence>
<feature type="transmembrane region" description="Helical" evidence="2">
    <location>
        <begin position="184"/>
        <end position="203"/>
    </location>
</feature>
<dbReference type="AlphaFoldDB" id="A0A0M2RD19"/>
<keyword evidence="2" id="KW-0472">Membrane</keyword>
<feature type="coiled-coil region" evidence="1">
    <location>
        <begin position="151"/>
        <end position="178"/>
    </location>
</feature>
<keyword evidence="1" id="KW-0175">Coiled coil</keyword>
<dbReference type="Proteomes" id="UP000034491">
    <property type="component" value="Unassembled WGS sequence"/>
</dbReference>
<reference evidence="4 5" key="1">
    <citation type="submission" date="2015-03" db="EMBL/GenBank/DDBJ databases">
        <title>Genome sequence of Kiloniella sp. P1-1, isolated from the gut microflora of Pacific white shrimp, Penaeus vannamei.</title>
        <authorList>
            <person name="Shao Z."/>
            <person name="Wang L."/>
            <person name="Li X."/>
        </authorList>
    </citation>
    <scope>NUCLEOTIDE SEQUENCE [LARGE SCALE GENOMIC DNA]</scope>
    <source>
        <strain evidence="4 5">P1-1</strain>
    </source>
</reference>
<name>A0A0M2RD19_9PROT</name>
<protein>
    <recommendedName>
        <fullName evidence="6">Cobalt ABC transporter permease</fullName>
    </recommendedName>
</protein>